<dbReference type="InterPro" id="IPR059073">
    <property type="entry name" value="TRMT11_N"/>
</dbReference>
<keyword evidence="4 10" id="KW-0489">Methyltransferase</keyword>
<evidence type="ECO:0000313" key="13">
    <source>
        <dbReference type="EMBL" id="KAK4438226.1"/>
    </source>
</evidence>
<dbReference type="GO" id="GO:0000049">
    <property type="term" value="F:tRNA binding"/>
    <property type="evidence" value="ECO:0007669"/>
    <property type="project" value="UniProtKB-UniRule"/>
</dbReference>
<evidence type="ECO:0000313" key="14">
    <source>
        <dbReference type="Proteomes" id="UP001293254"/>
    </source>
</evidence>
<dbReference type="SUPFAM" id="SSF53335">
    <property type="entry name" value="S-adenosyl-L-methionine-dependent methyltransferases"/>
    <property type="match status" value="1"/>
</dbReference>
<dbReference type="Pfam" id="PF25904">
    <property type="entry name" value="Tmrp11_N"/>
    <property type="match status" value="1"/>
</dbReference>
<dbReference type="GO" id="GO:0008033">
    <property type="term" value="P:tRNA processing"/>
    <property type="evidence" value="ECO:0007669"/>
    <property type="project" value="UniProtKB-UniRule"/>
</dbReference>
<dbReference type="EC" id="2.1.1.214" evidence="9"/>
<gene>
    <name evidence="13" type="ORF">Salat_0156800</name>
</gene>
<protein>
    <recommendedName>
        <fullName evidence="9">tRNA (guanine(10)-N(2))-methyltransferase</fullName>
        <ecNumber evidence="9">2.1.1.214</ecNumber>
    </recommendedName>
</protein>
<evidence type="ECO:0000256" key="7">
    <source>
        <dbReference type="ARBA" id="ARBA00022694"/>
    </source>
</evidence>
<evidence type="ECO:0000256" key="2">
    <source>
        <dbReference type="ARBA" id="ARBA00022490"/>
    </source>
</evidence>
<dbReference type="FunFam" id="3.40.50.150:FF:000213">
    <property type="entry name" value="Methyltransferases,nucleic acid binding"/>
    <property type="match status" value="1"/>
</dbReference>
<name>A0AAE1YYV3_9LAMI</name>
<dbReference type="PANTHER" id="PTHR13370">
    <property type="entry name" value="RNA METHYLASE-RELATED"/>
    <property type="match status" value="1"/>
</dbReference>
<dbReference type="Proteomes" id="UP001293254">
    <property type="component" value="Unassembled WGS sequence"/>
</dbReference>
<keyword evidence="6 10" id="KW-0949">S-adenosyl-L-methionine</keyword>
<evidence type="ECO:0000256" key="3">
    <source>
        <dbReference type="ARBA" id="ARBA00022555"/>
    </source>
</evidence>
<evidence type="ECO:0000256" key="9">
    <source>
        <dbReference type="ARBA" id="ARBA00066937"/>
    </source>
</evidence>
<evidence type="ECO:0000256" key="1">
    <source>
        <dbReference type="ARBA" id="ARBA00004496"/>
    </source>
</evidence>
<dbReference type="GO" id="GO:0005737">
    <property type="term" value="C:cytoplasm"/>
    <property type="evidence" value="ECO:0007669"/>
    <property type="project" value="UniProtKB-SubCell"/>
</dbReference>
<organism evidence="13 14">
    <name type="scientific">Sesamum alatum</name>
    <dbReference type="NCBI Taxonomy" id="300844"/>
    <lineage>
        <taxon>Eukaryota</taxon>
        <taxon>Viridiplantae</taxon>
        <taxon>Streptophyta</taxon>
        <taxon>Embryophyta</taxon>
        <taxon>Tracheophyta</taxon>
        <taxon>Spermatophyta</taxon>
        <taxon>Magnoliopsida</taxon>
        <taxon>eudicotyledons</taxon>
        <taxon>Gunneridae</taxon>
        <taxon>Pentapetalae</taxon>
        <taxon>asterids</taxon>
        <taxon>lamiids</taxon>
        <taxon>Lamiales</taxon>
        <taxon>Pedaliaceae</taxon>
        <taxon>Sesamum</taxon>
    </lineage>
</organism>
<reference evidence="13" key="1">
    <citation type="submission" date="2020-06" db="EMBL/GenBank/DDBJ databases">
        <authorList>
            <person name="Li T."/>
            <person name="Hu X."/>
            <person name="Zhang T."/>
            <person name="Song X."/>
            <person name="Zhang H."/>
            <person name="Dai N."/>
            <person name="Sheng W."/>
            <person name="Hou X."/>
            <person name="Wei L."/>
        </authorList>
    </citation>
    <scope>NUCLEOTIDE SEQUENCE</scope>
    <source>
        <strain evidence="13">3651</strain>
        <tissue evidence="13">Leaf</tissue>
    </source>
</reference>
<dbReference type="PIRSF" id="PIRSF017259">
    <property type="entry name" value="tRNA_mtfrase_TRM11"/>
    <property type="match status" value="1"/>
</dbReference>
<evidence type="ECO:0000256" key="8">
    <source>
        <dbReference type="ARBA" id="ARBA00022884"/>
    </source>
</evidence>
<dbReference type="Gene3D" id="3.40.50.150">
    <property type="entry name" value="Vaccinia Virus protein VP39"/>
    <property type="match status" value="1"/>
</dbReference>
<evidence type="ECO:0000256" key="10">
    <source>
        <dbReference type="PROSITE-ProRule" id="PRU00959"/>
    </source>
</evidence>
<evidence type="ECO:0000259" key="11">
    <source>
        <dbReference type="Pfam" id="PF01170"/>
    </source>
</evidence>
<proteinExistence type="inferred from homology"/>
<accession>A0AAE1YYV3</accession>
<dbReference type="GO" id="GO:0032259">
    <property type="term" value="P:methylation"/>
    <property type="evidence" value="ECO:0007669"/>
    <property type="project" value="UniProtKB-UniRule"/>
</dbReference>
<evidence type="ECO:0000256" key="6">
    <source>
        <dbReference type="ARBA" id="ARBA00022691"/>
    </source>
</evidence>
<dbReference type="PROSITE" id="PS51627">
    <property type="entry name" value="SAM_MT_TRM11"/>
    <property type="match status" value="1"/>
</dbReference>
<dbReference type="EMBL" id="JACGWO010000001">
    <property type="protein sequence ID" value="KAK4438226.1"/>
    <property type="molecule type" value="Genomic_DNA"/>
</dbReference>
<keyword evidence="3 10" id="KW-0820">tRNA-binding</keyword>
<dbReference type="InterPro" id="IPR000241">
    <property type="entry name" value="RlmKL-like_Mtase"/>
</dbReference>
<evidence type="ECO:0000256" key="5">
    <source>
        <dbReference type="ARBA" id="ARBA00022679"/>
    </source>
</evidence>
<reference evidence="13" key="2">
    <citation type="journal article" date="2024" name="Plant">
        <title>Genomic evolution and insights into agronomic trait innovations of Sesamum species.</title>
        <authorList>
            <person name="Miao H."/>
            <person name="Wang L."/>
            <person name="Qu L."/>
            <person name="Liu H."/>
            <person name="Sun Y."/>
            <person name="Le M."/>
            <person name="Wang Q."/>
            <person name="Wei S."/>
            <person name="Zheng Y."/>
            <person name="Lin W."/>
            <person name="Duan Y."/>
            <person name="Cao H."/>
            <person name="Xiong S."/>
            <person name="Wang X."/>
            <person name="Wei L."/>
            <person name="Li C."/>
            <person name="Ma Q."/>
            <person name="Ju M."/>
            <person name="Zhao R."/>
            <person name="Li G."/>
            <person name="Mu C."/>
            <person name="Tian Q."/>
            <person name="Mei H."/>
            <person name="Zhang T."/>
            <person name="Gao T."/>
            <person name="Zhang H."/>
        </authorList>
    </citation>
    <scope>NUCLEOTIDE SEQUENCE</scope>
    <source>
        <strain evidence="13">3651</strain>
    </source>
</reference>
<dbReference type="InterPro" id="IPR002052">
    <property type="entry name" value="DNA_methylase_N6_adenine_CS"/>
</dbReference>
<dbReference type="GO" id="GO:0160102">
    <property type="term" value="F:tRNA (guanine(10)-N2)-methyltransferase activity"/>
    <property type="evidence" value="ECO:0007669"/>
    <property type="project" value="UniProtKB-EC"/>
</dbReference>
<dbReference type="GO" id="GO:0043527">
    <property type="term" value="C:tRNA methyltransferase complex"/>
    <property type="evidence" value="ECO:0007669"/>
    <property type="project" value="UniProtKB-ARBA"/>
</dbReference>
<keyword evidence="8 10" id="KW-0694">RNA-binding</keyword>
<dbReference type="Pfam" id="PF01170">
    <property type="entry name" value="UPF0020"/>
    <property type="match status" value="1"/>
</dbReference>
<dbReference type="InterPro" id="IPR029063">
    <property type="entry name" value="SAM-dependent_MTases_sf"/>
</dbReference>
<comment type="subcellular location">
    <subcellularLocation>
        <location evidence="1">Cytoplasm</location>
    </subcellularLocation>
</comment>
<keyword evidence="14" id="KW-1185">Reference proteome</keyword>
<evidence type="ECO:0000256" key="4">
    <source>
        <dbReference type="ARBA" id="ARBA00022603"/>
    </source>
</evidence>
<dbReference type="AlphaFoldDB" id="A0AAE1YYV3"/>
<feature type="domain" description="Ribosomal RNA large subunit methyltransferase K/L-like methyltransferase" evidence="11">
    <location>
        <begin position="192"/>
        <end position="314"/>
    </location>
</feature>
<keyword evidence="7 10" id="KW-0819">tRNA processing</keyword>
<dbReference type="PROSITE" id="PS00092">
    <property type="entry name" value="N6_MTASE"/>
    <property type="match status" value="1"/>
</dbReference>
<keyword evidence="5 10" id="KW-0808">Transferase</keyword>
<keyword evidence="2" id="KW-0963">Cytoplasm</keyword>
<comment type="similarity">
    <text evidence="10">Belongs to the class I-like SAM-binding methyltransferase superfamily. TRM11 methyltransferase family.</text>
</comment>
<evidence type="ECO:0000259" key="12">
    <source>
        <dbReference type="Pfam" id="PF25904"/>
    </source>
</evidence>
<sequence>MWYLCVFFHRLLEYRKAEFESLAGLFEGHSGATALEWRLPEDHHPDSPFHFVNLPSEEMARDIAGRSILVKGIYELWGEGRSFEELEEAINSYPDDRKLPYLAPGTTFKITVESFGKAISSRDQSDRFQKLAFIPFKGKVNLRNPGHRFCLMDNDDYGDSNGLPPVLQRRIFFGREVGASDRKILQTYQLKSRKYLGPTAMDAEMAFLMANQAQVKPGKLVYDPFVGTGSILIAAAHFGAMTMGADIDIRVVRDGRGPDCNVWSNFKQYGLPMPISLLRADNNLPPWRSGLKEVFDAIICDPPYGVRAGGRKSGGRKLLKGVIGPYTVPDDKRTDHIPSTAPYSLVECVHDLLDLAAKMLVMGGRLVFFYPVLREEDSPDPTFPEHPCFELITTCEQILSYRYSRVLLTMVKVAPYTEDIELAAKLQHIEFKENHLKWLEDGNLHSAVFSPADIQINGTGEKFSSKPKYRGKYV</sequence>
<feature type="domain" description="tRNA (guanine(10)-N(2))-methyltransferase TRMT11 N-terminal" evidence="12">
    <location>
        <begin position="2"/>
        <end position="182"/>
    </location>
</feature>
<dbReference type="PANTHER" id="PTHR13370:SF3">
    <property type="entry name" value="TRNA (GUANINE(10)-N2)-METHYLTRANSFERASE HOMOLOG"/>
    <property type="match status" value="1"/>
</dbReference>
<comment type="caution">
    <text evidence="13">The sequence shown here is derived from an EMBL/GenBank/DDBJ whole genome shotgun (WGS) entry which is preliminary data.</text>
</comment>
<dbReference type="InterPro" id="IPR016691">
    <property type="entry name" value="TRMT11"/>
</dbReference>